<feature type="region of interest" description="Disordered" evidence="9">
    <location>
        <begin position="13"/>
        <end position="52"/>
    </location>
</feature>
<feature type="compositionally biased region" description="Low complexity" evidence="9">
    <location>
        <begin position="23"/>
        <end position="35"/>
    </location>
</feature>
<comment type="subcellular location">
    <subcellularLocation>
        <location evidence="1">Nucleus</location>
    </subcellularLocation>
</comment>
<name>A0A914VWM6_9BILA</name>
<evidence type="ECO:0000256" key="6">
    <source>
        <dbReference type="ARBA" id="ARBA00022771"/>
    </source>
</evidence>
<dbReference type="Pfam" id="PF22379">
    <property type="entry name" value="OB_MCM10"/>
    <property type="match status" value="1"/>
</dbReference>
<dbReference type="PANTHER" id="PTHR13454:SF11">
    <property type="entry name" value="PROTEIN MCM10 HOMOLOG"/>
    <property type="match status" value="1"/>
</dbReference>
<evidence type="ECO:0000256" key="7">
    <source>
        <dbReference type="ARBA" id="ARBA00022833"/>
    </source>
</evidence>
<evidence type="ECO:0000256" key="4">
    <source>
        <dbReference type="ARBA" id="ARBA00022705"/>
    </source>
</evidence>
<comment type="similarity">
    <text evidence="2">Belongs to the MCM10 family.</text>
</comment>
<dbReference type="InterPro" id="IPR012340">
    <property type="entry name" value="NA-bd_OB-fold"/>
</dbReference>
<proteinExistence type="inferred from homology"/>
<dbReference type="Proteomes" id="UP000887566">
    <property type="component" value="Unplaced"/>
</dbReference>
<accession>A0A914VWM6</accession>
<evidence type="ECO:0000256" key="3">
    <source>
        <dbReference type="ARBA" id="ARBA00017770"/>
    </source>
</evidence>
<evidence type="ECO:0000313" key="11">
    <source>
        <dbReference type="Proteomes" id="UP000887566"/>
    </source>
</evidence>
<feature type="region of interest" description="Disordered" evidence="9">
    <location>
        <begin position="184"/>
        <end position="208"/>
    </location>
</feature>
<dbReference type="InterPro" id="IPR040184">
    <property type="entry name" value="Mcm10"/>
</dbReference>
<feature type="compositionally biased region" description="Basic and acidic residues" evidence="9">
    <location>
        <begin position="36"/>
        <end position="49"/>
    </location>
</feature>
<sequence length="811" mass="88831">MATNDELDRLMALMGEDGDAAEECSSTTAATPSRSTVEEKEGKVSDGKWRRSSIVSMGNQTFHSAVDEASWLGRRSDVSDDSGKDMDETLSPTKQLRDAPVVEESPIAIAEKLRQLDREREALQKKLAQAQPKRTLVPLDFSPAVDRSTSSQLTSASLVHPGDISSDEDEFYRNRDTEMLSKEGRQLKKKLAGPVSTSIQRPPPPTLPTLKQRAISVGQKVAAAADPKESADVFDSKFGVRIRNPKVSSATFKVYCGDMHKVRACDLRPGAAPLGEWITMGVIVEKTSHKKSANGNEYMIMKLSDLTNCQETPVKLLLFGECLKQQWKLNVATAVALVCPMWLGDGADGNKDVTLKLTQPSQLVELGQCPDFAFCKAPRKDGQSCRNFVNRSLGDFCVFHLASAAKSLAARRGALQSDSNIPPKSWNTKKLGDFSNVFYGGKMVGSTPKTKKGPAAITLEQSRMNRKVTKVISEATSSAVGSTNTNINANANANANSTATAETSGLNKIVQETPYSFGSRNLVKHMSSNNAAEAAPKPAVPKARATSFRDFLTAQPSTAVRAPTLRAPTLGRGIRDGLVTLDSGSVAKERKVIQAEVAKRKAAQLLRQKGGIPKADPNSLKSSSSSSSSSSAKRPLNMSKAENGEKVIGSEQGPAKRTKLGDIDFTDEQIRAILDKKSSHQGELDEEDKKREAQYFNQMESKEKLETRMTDLKEVKNCKVITCKRCAYTWHSQSEFCKTQGHLIQRHTADRRFFKCRQCQKRCVAYELLPSKPCKGCSSNDWERVGMKDERKGPALPQETLKLRGDEQKYV</sequence>
<keyword evidence="11" id="KW-1185">Reference proteome</keyword>
<keyword evidence="4" id="KW-0235">DNA replication</keyword>
<keyword evidence="5" id="KW-0479">Metal-binding</keyword>
<evidence type="ECO:0000256" key="9">
    <source>
        <dbReference type="SAM" id="MobiDB-lite"/>
    </source>
</evidence>
<dbReference type="Pfam" id="PF09332">
    <property type="entry name" value="Mcm10"/>
    <property type="match status" value="1"/>
</dbReference>
<dbReference type="WBParaSite" id="PSAMB.scaffold2542size22663.g18169.t1">
    <property type="protein sequence ID" value="PSAMB.scaffold2542size22663.g18169.t1"/>
    <property type="gene ID" value="PSAMB.scaffold2542size22663.g18169"/>
</dbReference>
<dbReference type="Gene3D" id="2.40.50.140">
    <property type="entry name" value="Nucleic acid-binding proteins"/>
    <property type="match status" value="1"/>
</dbReference>
<dbReference type="GO" id="GO:0008270">
    <property type="term" value="F:zinc ion binding"/>
    <property type="evidence" value="ECO:0007669"/>
    <property type="project" value="UniProtKB-KW"/>
</dbReference>
<dbReference type="InterPro" id="IPR015408">
    <property type="entry name" value="Znf_Mcm10/DnaG"/>
</dbReference>
<dbReference type="GO" id="GO:0006270">
    <property type="term" value="P:DNA replication initiation"/>
    <property type="evidence" value="ECO:0007669"/>
    <property type="project" value="InterPro"/>
</dbReference>
<protein>
    <recommendedName>
        <fullName evidence="3">Protein MCM10 homolog</fullName>
    </recommendedName>
</protein>
<reference evidence="12" key="1">
    <citation type="submission" date="2022-11" db="UniProtKB">
        <authorList>
            <consortium name="WormBaseParasite"/>
        </authorList>
    </citation>
    <scope>IDENTIFICATION</scope>
</reference>
<keyword evidence="6" id="KW-0863">Zinc-finger</keyword>
<feature type="region of interest" description="Disordered" evidence="9">
    <location>
        <begin position="605"/>
        <end position="660"/>
    </location>
</feature>
<dbReference type="GO" id="GO:0003697">
    <property type="term" value="F:single-stranded DNA binding"/>
    <property type="evidence" value="ECO:0007669"/>
    <property type="project" value="InterPro"/>
</dbReference>
<dbReference type="AlphaFoldDB" id="A0A914VWM6"/>
<evidence type="ECO:0000259" key="10">
    <source>
        <dbReference type="SMART" id="SM01280"/>
    </source>
</evidence>
<evidence type="ECO:0000256" key="1">
    <source>
        <dbReference type="ARBA" id="ARBA00004123"/>
    </source>
</evidence>
<dbReference type="InterPro" id="IPR015411">
    <property type="entry name" value="Rep_factor_Mcm10_C"/>
</dbReference>
<keyword evidence="7" id="KW-0862">Zinc</keyword>
<evidence type="ECO:0000313" key="12">
    <source>
        <dbReference type="WBParaSite" id="PSAMB.scaffold2542size22663.g18169.t1"/>
    </source>
</evidence>
<dbReference type="GO" id="GO:0003688">
    <property type="term" value="F:DNA replication origin binding"/>
    <property type="evidence" value="ECO:0007669"/>
    <property type="project" value="TreeGrafter"/>
</dbReference>
<keyword evidence="8" id="KW-0539">Nucleus</keyword>
<dbReference type="Pfam" id="PF24863">
    <property type="entry name" value="zf-CCCH_Mcm10"/>
    <property type="match status" value="1"/>
</dbReference>
<dbReference type="PANTHER" id="PTHR13454">
    <property type="entry name" value="PROTEIN MCM10 HOMOLOG"/>
    <property type="match status" value="1"/>
</dbReference>
<feature type="region of interest" description="Disordered" evidence="9">
    <location>
        <begin position="70"/>
        <end position="103"/>
    </location>
</feature>
<dbReference type="GO" id="GO:0043596">
    <property type="term" value="C:nuclear replication fork"/>
    <property type="evidence" value="ECO:0007669"/>
    <property type="project" value="TreeGrafter"/>
</dbReference>
<organism evidence="11 12">
    <name type="scientific">Plectus sambesii</name>
    <dbReference type="NCBI Taxonomy" id="2011161"/>
    <lineage>
        <taxon>Eukaryota</taxon>
        <taxon>Metazoa</taxon>
        <taxon>Ecdysozoa</taxon>
        <taxon>Nematoda</taxon>
        <taxon>Chromadorea</taxon>
        <taxon>Plectida</taxon>
        <taxon>Plectina</taxon>
        <taxon>Plectoidea</taxon>
        <taxon>Plectidae</taxon>
        <taxon>Plectus</taxon>
    </lineage>
</organism>
<feature type="compositionally biased region" description="Low complexity" evidence="9">
    <location>
        <begin position="622"/>
        <end position="631"/>
    </location>
</feature>
<dbReference type="InterPro" id="IPR056791">
    <property type="entry name" value="Znf_Mcm10_C"/>
</dbReference>
<feature type="domain" description="Replication factor Mcm10 C-terminal" evidence="10">
    <location>
        <begin position="473"/>
        <end position="811"/>
    </location>
</feature>
<evidence type="ECO:0000256" key="2">
    <source>
        <dbReference type="ARBA" id="ARBA00009679"/>
    </source>
</evidence>
<feature type="compositionally biased region" description="Basic and acidic residues" evidence="9">
    <location>
        <begin position="74"/>
        <end position="87"/>
    </location>
</feature>
<dbReference type="SMART" id="SM01280">
    <property type="entry name" value="Mcm10"/>
    <property type="match status" value="1"/>
</dbReference>
<evidence type="ECO:0000256" key="8">
    <source>
        <dbReference type="ARBA" id="ARBA00023242"/>
    </source>
</evidence>
<dbReference type="Pfam" id="PF09329">
    <property type="entry name" value="zf-primase"/>
    <property type="match status" value="1"/>
</dbReference>
<dbReference type="InterPro" id="IPR055065">
    <property type="entry name" value="OB_MCM10"/>
</dbReference>
<evidence type="ECO:0000256" key="5">
    <source>
        <dbReference type="ARBA" id="ARBA00022723"/>
    </source>
</evidence>